<feature type="compositionally biased region" description="Gly residues" evidence="1">
    <location>
        <begin position="119"/>
        <end position="128"/>
    </location>
</feature>
<evidence type="ECO:0000256" key="1">
    <source>
        <dbReference type="SAM" id="MobiDB-lite"/>
    </source>
</evidence>
<name>A0A918IZ13_9ACTN</name>
<sequence length="238" mass="24201">MHFCVHCGVRVEDAAQPVCPNCGAPRAGEPAGAAGPGGYVRVGATRLPVWLPWALVAVLAAGGVTIAIAVTHRSDTSSAGGLPVGAVSPGTTYGDEGATPSTGDGYGTTPTYPDDGGSSDDGGGGGYEDGSDTDTAEPSQDTQDASTVVTTYYDRLNAGNYSAAWDMGGRNLFKGSYSQWVAGFDSTAHVEVTATDDGYGDVRVDIRASQTDGSVRVYTGTYTVQDGEIVGADIQQVS</sequence>
<feature type="region of interest" description="Disordered" evidence="1">
    <location>
        <begin position="75"/>
        <end position="146"/>
    </location>
</feature>
<feature type="compositionally biased region" description="Low complexity" evidence="1">
    <location>
        <begin position="99"/>
        <end position="116"/>
    </location>
</feature>
<dbReference type="RefSeq" id="WP_190013959.1">
    <property type="nucleotide sequence ID" value="NZ_BMUE01000002.1"/>
</dbReference>
<dbReference type="AlphaFoldDB" id="A0A918IZ13"/>
<gene>
    <name evidence="3" type="ORF">GCM10010503_15210</name>
</gene>
<keyword evidence="2" id="KW-0472">Membrane</keyword>
<reference evidence="3" key="1">
    <citation type="journal article" date="2014" name="Int. J. Syst. Evol. Microbiol.">
        <title>Complete genome sequence of Corynebacterium casei LMG S-19264T (=DSM 44701T), isolated from a smear-ripened cheese.</title>
        <authorList>
            <consortium name="US DOE Joint Genome Institute (JGI-PGF)"/>
            <person name="Walter F."/>
            <person name="Albersmeier A."/>
            <person name="Kalinowski J."/>
            <person name="Ruckert C."/>
        </authorList>
    </citation>
    <scope>NUCLEOTIDE SEQUENCE</scope>
    <source>
        <strain evidence="3">JCM 4490</strain>
    </source>
</reference>
<feature type="compositionally biased region" description="Polar residues" evidence="1">
    <location>
        <begin position="136"/>
        <end position="146"/>
    </location>
</feature>
<feature type="transmembrane region" description="Helical" evidence="2">
    <location>
        <begin position="50"/>
        <end position="70"/>
    </location>
</feature>
<comment type="caution">
    <text evidence="3">The sequence shown here is derived from an EMBL/GenBank/DDBJ whole genome shotgun (WGS) entry which is preliminary data.</text>
</comment>
<keyword evidence="2" id="KW-1133">Transmembrane helix</keyword>
<organism evidence="3 4">
    <name type="scientific">Streptomyces lucensis JCM 4490</name>
    <dbReference type="NCBI Taxonomy" id="1306176"/>
    <lineage>
        <taxon>Bacteria</taxon>
        <taxon>Bacillati</taxon>
        <taxon>Actinomycetota</taxon>
        <taxon>Actinomycetes</taxon>
        <taxon>Kitasatosporales</taxon>
        <taxon>Streptomycetaceae</taxon>
        <taxon>Streptomyces</taxon>
    </lineage>
</organism>
<protein>
    <submittedName>
        <fullName evidence="3">Uncharacterized protein</fullName>
    </submittedName>
</protein>
<keyword evidence="4" id="KW-1185">Reference proteome</keyword>
<dbReference type="Proteomes" id="UP000620224">
    <property type="component" value="Unassembled WGS sequence"/>
</dbReference>
<accession>A0A918IZ13</accession>
<evidence type="ECO:0000313" key="3">
    <source>
        <dbReference type="EMBL" id="GGW39790.1"/>
    </source>
</evidence>
<keyword evidence="2" id="KW-0812">Transmembrane</keyword>
<evidence type="ECO:0000313" key="4">
    <source>
        <dbReference type="Proteomes" id="UP000620224"/>
    </source>
</evidence>
<proteinExistence type="predicted"/>
<evidence type="ECO:0000256" key="2">
    <source>
        <dbReference type="SAM" id="Phobius"/>
    </source>
</evidence>
<dbReference type="EMBL" id="BMUE01000002">
    <property type="protein sequence ID" value="GGW39790.1"/>
    <property type="molecule type" value="Genomic_DNA"/>
</dbReference>
<reference evidence="3" key="2">
    <citation type="submission" date="2020-09" db="EMBL/GenBank/DDBJ databases">
        <authorList>
            <person name="Sun Q."/>
            <person name="Ohkuma M."/>
        </authorList>
    </citation>
    <scope>NUCLEOTIDE SEQUENCE</scope>
    <source>
        <strain evidence="3">JCM 4490</strain>
    </source>
</reference>